<dbReference type="PRINTS" id="PR00195">
    <property type="entry name" value="DYNAMIN"/>
</dbReference>
<evidence type="ECO:0000313" key="4">
    <source>
        <dbReference type="EMBL" id="KAL0955559.1"/>
    </source>
</evidence>
<evidence type="ECO:0000256" key="1">
    <source>
        <dbReference type="ARBA" id="ARBA00022741"/>
    </source>
</evidence>
<proteinExistence type="predicted"/>
<name>A0ABR3JII5_9AGAR</name>
<dbReference type="Pfam" id="PF02212">
    <property type="entry name" value="GED"/>
    <property type="match status" value="1"/>
</dbReference>
<dbReference type="Pfam" id="PF01031">
    <property type="entry name" value="Dynamin_M"/>
    <property type="match status" value="1"/>
</dbReference>
<evidence type="ECO:0000259" key="3">
    <source>
        <dbReference type="PROSITE" id="PS51388"/>
    </source>
</evidence>
<dbReference type="Proteomes" id="UP001556367">
    <property type="component" value="Unassembled WGS sequence"/>
</dbReference>
<dbReference type="InterPro" id="IPR001401">
    <property type="entry name" value="Dynamin_GTPase"/>
</dbReference>
<dbReference type="Gene3D" id="3.40.50.300">
    <property type="entry name" value="P-loop containing nucleotide triphosphate hydrolases"/>
    <property type="match status" value="1"/>
</dbReference>
<dbReference type="InterPro" id="IPR000375">
    <property type="entry name" value="Dynamin_stalk"/>
</dbReference>
<dbReference type="PANTHER" id="PTHR11566">
    <property type="entry name" value="DYNAMIN"/>
    <property type="match status" value="1"/>
</dbReference>
<dbReference type="InterPro" id="IPR003130">
    <property type="entry name" value="GED"/>
</dbReference>
<keyword evidence="1" id="KW-0547">Nucleotide-binding</keyword>
<gene>
    <name evidence="4" type="ORF">HGRIS_001798</name>
</gene>
<dbReference type="InterPro" id="IPR022812">
    <property type="entry name" value="Dynamin"/>
</dbReference>
<dbReference type="SUPFAM" id="SSF52540">
    <property type="entry name" value="P-loop containing nucleoside triphosphate hydrolases"/>
    <property type="match status" value="1"/>
</dbReference>
<accession>A0ABR3JII5</accession>
<comment type="caution">
    <text evidence="4">The sequence shown here is derived from an EMBL/GenBank/DDBJ whole genome shotgun (WGS) entry which is preliminary data.</text>
</comment>
<protein>
    <recommendedName>
        <fullName evidence="3">GED domain-containing protein</fullName>
    </recommendedName>
</protein>
<keyword evidence="5" id="KW-1185">Reference proteome</keyword>
<dbReference type="PANTHER" id="PTHR11566:SF21">
    <property type="entry name" value="DYNAMIN RELATED PROTEIN 1, ISOFORM A"/>
    <property type="match status" value="1"/>
</dbReference>
<evidence type="ECO:0000256" key="2">
    <source>
        <dbReference type="ARBA" id="ARBA00023134"/>
    </source>
</evidence>
<dbReference type="InterPro" id="IPR020850">
    <property type="entry name" value="GED_dom"/>
</dbReference>
<dbReference type="Gene3D" id="1.20.120.1240">
    <property type="entry name" value="Dynamin, middle domain"/>
    <property type="match status" value="1"/>
</dbReference>
<feature type="domain" description="GED" evidence="3">
    <location>
        <begin position="589"/>
        <end position="679"/>
    </location>
</feature>
<dbReference type="InterPro" id="IPR045063">
    <property type="entry name" value="Dynamin_N"/>
</dbReference>
<dbReference type="Pfam" id="PF00350">
    <property type="entry name" value="Dynamin_N"/>
    <property type="match status" value="1"/>
</dbReference>
<dbReference type="PROSITE" id="PS51388">
    <property type="entry name" value="GED"/>
    <property type="match status" value="1"/>
</dbReference>
<organism evidence="4 5">
    <name type="scientific">Hohenbuehelia grisea</name>
    <dbReference type="NCBI Taxonomy" id="104357"/>
    <lineage>
        <taxon>Eukaryota</taxon>
        <taxon>Fungi</taxon>
        <taxon>Dikarya</taxon>
        <taxon>Basidiomycota</taxon>
        <taxon>Agaricomycotina</taxon>
        <taxon>Agaricomycetes</taxon>
        <taxon>Agaricomycetidae</taxon>
        <taxon>Agaricales</taxon>
        <taxon>Pleurotineae</taxon>
        <taxon>Pleurotaceae</taxon>
        <taxon>Hohenbuehelia</taxon>
    </lineage>
</organism>
<dbReference type="InterPro" id="IPR027417">
    <property type="entry name" value="P-loop_NTPase"/>
</dbReference>
<dbReference type="SMART" id="SM00053">
    <property type="entry name" value="DYNc"/>
    <property type="match status" value="1"/>
</dbReference>
<sequence length="679" mass="76769">MECNLSSSTFPWTCIVTLRFTKSIKGETLGEPLTIQFGPPITSKAAVEERIRRAQRAILNPSTDFKQFLNGDDEDPSKSEIRFSSNCVSLQISGEGVANLSFCDLPGLIASATGGNSGDIDLVKGLVASYISKPSCIILLTVACESDFEIQGAHGLVKEYDPEGKRTIGVLTKPDRIPHGDESRWLSFIRNKEEPLQHGWFCVKQPSSKELKEGITWAEARQKENEFFSMTSPWSDLEPMYQKHLRTSNLIERASAVLSNLISERLPKIQEELQRLLDETKEALDALPREPSSDPLAEIIRLLYDFTRDVTRHVEGIPSEKGLLQVLRPHQEYFRSSIRTTAPDFRVHSRGAEVYDDGITERPSFLRDEEDDLAASALAAYAGSSPNNVVYIDEVLERAYTARTRELPDNYPFVVRASFINEITREWRKPAKNLCDMVYKILSDFIKGLIQDHFSAFGQGQLEQRVRVIVQDHLQQCRVATEAKIDWLLRLEDRPFTLNTHYLAAYKDKFLSYYKAARQRENNATLEETIRQFKPSTSQQVFNQRTGRMEGPEVTGIAKVLAGLAEIGITGVKPEDLPKLLPPDAMEPALNIMAEVRAYFQVAYKRFADNVPLTIDRELIFGLDTGLVEILQARLGITGPHGQRICQELVEERPAVAEQRKDLKKKLERLNAAWRELLA</sequence>
<dbReference type="EMBL" id="JASNQZ010000006">
    <property type="protein sequence ID" value="KAL0955559.1"/>
    <property type="molecule type" value="Genomic_DNA"/>
</dbReference>
<keyword evidence="2" id="KW-0342">GTP-binding</keyword>
<reference evidence="5" key="1">
    <citation type="submission" date="2024-06" db="EMBL/GenBank/DDBJ databases">
        <title>Multi-omics analyses provide insights into the biosynthesis of the anticancer antibiotic pleurotin in Hohenbuehelia grisea.</title>
        <authorList>
            <person name="Weaver J.A."/>
            <person name="Alberti F."/>
        </authorList>
    </citation>
    <scope>NUCLEOTIDE SEQUENCE [LARGE SCALE GENOMIC DNA]</scope>
    <source>
        <strain evidence="5">T-177</strain>
    </source>
</reference>
<evidence type="ECO:0000313" key="5">
    <source>
        <dbReference type="Proteomes" id="UP001556367"/>
    </source>
</evidence>